<evidence type="ECO:0000313" key="3">
    <source>
        <dbReference type="Proteomes" id="UP001642409"/>
    </source>
</evidence>
<reference evidence="1" key="1">
    <citation type="submission" date="2023-06" db="EMBL/GenBank/DDBJ databases">
        <authorList>
            <person name="Kurt Z."/>
        </authorList>
    </citation>
    <scope>NUCLEOTIDE SEQUENCE</scope>
</reference>
<evidence type="ECO:0000313" key="1">
    <source>
        <dbReference type="EMBL" id="CAI9975397.1"/>
    </source>
</evidence>
<evidence type="ECO:0000313" key="2">
    <source>
        <dbReference type="EMBL" id="CAL5986472.1"/>
    </source>
</evidence>
<dbReference type="Proteomes" id="UP001642409">
    <property type="component" value="Unassembled WGS sequence"/>
</dbReference>
<organism evidence="1">
    <name type="scientific">Hexamita inflata</name>
    <dbReference type="NCBI Taxonomy" id="28002"/>
    <lineage>
        <taxon>Eukaryota</taxon>
        <taxon>Metamonada</taxon>
        <taxon>Diplomonadida</taxon>
        <taxon>Hexamitidae</taxon>
        <taxon>Hexamitinae</taxon>
        <taxon>Hexamita</taxon>
    </lineage>
</organism>
<comment type="caution">
    <text evidence="1">The sequence shown here is derived from an EMBL/GenBank/DDBJ whole genome shotgun (WGS) entry which is preliminary data.</text>
</comment>
<sequence>MCDIENYLIFQLLYIQALLQFAFDFKCQGGLGIILGCRRVWLGRRRMDNTAFQYIINWVFNNVRDIPIPEICELGKKPYKEGHEQDCKKINELNIAANDRFANFLERILRKRYQARKVCKDNDNRLEDRTKPDISIVVNGVQIYQICSVMLLEELELIYYKIVIHIQQQVKFCLKFLISAFMFSLQEVYFWLYF</sequence>
<dbReference type="EMBL" id="CATOUU010001169">
    <property type="protein sequence ID" value="CAI9975397.1"/>
    <property type="molecule type" value="Genomic_DNA"/>
</dbReference>
<reference evidence="2 3" key="2">
    <citation type="submission" date="2024-07" db="EMBL/GenBank/DDBJ databases">
        <authorList>
            <person name="Akdeniz Z."/>
        </authorList>
    </citation>
    <scope>NUCLEOTIDE SEQUENCE [LARGE SCALE GENOMIC DNA]</scope>
</reference>
<proteinExistence type="predicted"/>
<protein>
    <submittedName>
        <fullName evidence="2">Hypothetical_protein</fullName>
    </submittedName>
</protein>
<dbReference type="EMBL" id="CAXDID020000020">
    <property type="protein sequence ID" value="CAL5986472.1"/>
    <property type="molecule type" value="Genomic_DNA"/>
</dbReference>
<name>A0AA86RFB1_9EUKA</name>
<dbReference type="AlphaFoldDB" id="A0AA86RFB1"/>
<accession>A0AA86RFB1</accession>
<gene>
    <name evidence="1" type="ORF">HINF_LOCUS63042</name>
    <name evidence="2" type="ORF">HINF_LOCUS9424</name>
</gene>
<keyword evidence="3" id="KW-1185">Reference proteome</keyword>